<evidence type="ECO:0000313" key="2">
    <source>
        <dbReference type="Proteomes" id="UP000325081"/>
    </source>
</evidence>
<feature type="non-terminal residue" evidence="1">
    <location>
        <position position="156"/>
    </location>
</feature>
<dbReference type="AlphaFoldDB" id="A0A5A7RB44"/>
<name>A0A5A7RB44_STRAF</name>
<accession>A0A5A7RB44</accession>
<comment type="caution">
    <text evidence="1">The sequence shown here is derived from an EMBL/GenBank/DDBJ whole genome shotgun (WGS) entry which is preliminary data.</text>
</comment>
<protein>
    <submittedName>
        <fullName evidence="1">Pantothenate synthetase</fullName>
    </submittedName>
</protein>
<dbReference type="PROSITE" id="PS51257">
    <property type="entry name" value="PROKAR_LIPOPROTEIN"/>
    <property type="match status" value="1"/>
</dbReference>
<sequence length="156" mass="17614">MECCKKIITRIRLIKKLKFAVSLTFLFSACVYATWNIVDHEASCFYVNISKFGGKGDLGAYPLGTIEREPAKKAIGWARLIAPYVQLEMREVQAVQASSLASAPGYTRHCRVLPGSMEVQVRKQVIHALAGCSGGFRWTRTTHDYMVPILKRLYWI</sequence>
<evidence type="ECO:0000313" key="1">
    <source>
        <dbReference type="EMBL" id="GER54628.1"/>
    </source>
</evidence>
<keyword evidence="2" id="KW-1185">Reference proteome</keyword>
<gene>
    <name evidence="1" type="ORF">STAS_32213</name>
</gene>
<organism evidence="1 2">
    <name type="scientific">Striga asiatica</name>
    <name type="common">Asiatic witchweed</name>
    <name type="synonym">Buchnera asiatica</name>
    <dbReference type="NCBI Taxonomy" id="4170"/>
    <lineage>
        <taxon>Eukaryota</taxon>
        <taxon>Viridiplantae</taxon>
        <taxon>Streptophyta</taxon>
        <taxon>Embryophyta</taxon>
        <taxon>Tracheophyta</taxon>
        <taxon>Spermatophyta</taxon>
        <taxon>Magnoliopsida</taxon>
        <taxon>eudicotyledons</taxon>
        <taxon>Gunneridae</taxon>
        <taxon>Pentapetalae</taxon>
        <taxon>asterids</taxon>
        <taxon>lamiids</taxon>
        <taxon>Lamiales</taxon>
        <taxon>Orobanchaceae</taxon>
        <taxon>Buchnereae</taxon>
        <taxon>Striga</taxon>
    </lineage>
</organism>
<dbReference type="EMBL" id="BKCP01011292">
    <property type="protein sequence ID" value="GER54628.1"/>
    <property type="molecule type" value="Genomic_DNA"/>
</dbReference>
<dbReference type="Proteomes" id="UP000325081">
    <property type="component" value="Unassembled WGS sequence"/>
</dbReference>
<reference evidence="2" key="1">
    <citation type="journal article" date="2019" name="Curr. Biol.">
        <title>Genome Sequence of Striga asiatica Provides Insight into the Evolution of Plant Parasitism.</title>
        <authorList>
            <person name="Yoshida S."/>
            <person name="Kim S."/>
            <person name="Wafula E.K."/>
            <person name="Tanskanen J."/>
            <person name="Kim Y.M."/>
            <person name="Honaas L."/>
            <person name="Yang Z."/>
            <person name="Spallek T."/>
            <person name="Conn C.E."/>
            <person name="Ichihashi Y."/>
            <person name="Cheong K."/>
            <person name="Cui S."/>
            <person name="Der J.P."/>
            <person name="Gundlach H."/>
            <person name="Jiao Y."/>
            <person name="Hori C."/>
            <person name="Ishida J.K."/>
            <person name="Kasahara H."/>
            <person name="Kiba T."/>
            <person name="Kim M.S."/>
            <person name="Koo N."/>
            <person name="Laohavisit A."/>
            <person name="Lee Y.H."/>
            <person name="Lumba S."/>
            <person name="McCourt P."/>
            <person name="Mortimer J.C."/>
            <person name="Mutuku J.M."/>
            <person name="Nomura T."/>
            <person name="Sasaki-Sekimoto Y."/>
            <person name="Seto Y."/>
            <person name="Wang Y."/>
            <person name="Wakatake T."/>
            <person name="Sakakibara H."/>
            <person name="Demura T."/>
            <person name="Yamaguchi S."/>
            <person name="Yoneyama K."/>
            <person name="Manabe R.I."/>
            <person name="Nelson D.C."/>
            <person name="Schulman A.H."/>
            <person name="Timko M.P."/>
            <person name="dePamphilis C.W."/>
            <person name="Choi D."/>
            <person name="Shirasu K."/>
        </authorList>
    </citation>
    <scope>NUCLEOTIDE SEQUENCE [LARGE SCALE GENOMIC DNA]</scope>
    <source>
        <strain evidence="2">cv. UVA1</strain>
    </source>
</reference>
<proteinExistence type="predicted"/>